<dbReference type="RefSeq" id="WP_224191102.1">
    <property type="nucleotide sequence ID" value="NZ_JAIRAU010000005.1"/>
</dbReference>
<name>A0ABS7TMA3_9BACT</name>
<keyword evidence="3" id="KW-1185">Reference proteome</keyword>
<dbReference type="Pfam" id="PF04411">
    <property type="entry name" value="PDDEXK_7"/>
    <property type="match status" value="1"/>
</dbReference>
<gene>
    <name evidence="2" type="ORF">K7C98_08635</name>
</gene>
<dbReference type="InterPro" id="IPR018633">
    <property type="entry name" value="DUF2357"/>
</dbReference>
<protein>
    <submittedName>
        <fullName evidence="2">DUF2357 domain-containing protein</fullName>
    </submittedName>
</protein>
<sequence>MAPRLFSPDDPRTPLAHSDGLLRLQAELTYTVEGEPADLEAIADALPPDLTRRCTDRTLQLAFGNAVGRFDLPHLGAVNVFTGKFGEDDYTRMIEQLADEIAELPLEAGTAAHGMFERDEDPARLRYLAFLYLRLITSDQAPAHLQLVPALQVILHHPHRRLMREAQWVPLERTRHVDPGSLHQLLTTRAGLARSPSNLALASALRGHLPTYVEEAVPRTDLDVPENRFVRHVLDLAQDLVRTFRALARDRPLHFRRRLEADCDQIARALAPINCHPLWAGLSPMARLPFDSTVLQSARGYKDIFRHYLRLRQSTRVPLEPARAAELLELKDIATLYELWTYFTVARTLGDILGPPSSASGFIWTEFSASARRGFQITWPKGHVLYYNLTFSRRSERFSYSVPLRPDITLDLASGPNAGLHIFDAKFRLYRVDAPLADDGDVDQATFRRDDIHKMHTYRDALGARTVWILYPGTVFKFYPTGREYPLASTPSKLSPIPGGVGSIPLIPAELLAPDLSATLLHLLGPTTTAIP</sequence>
<accession>A0ABS7TMA3</accession>
<evidence type="ECO:0000313" key="2">
    <source>
        <dbReference type="EMBL" id="MBZ5709325.1"/>
    </source>
</evidence>
<feature type="domain" description="DUF2357" evidence="1">
    <location>
        <begin position="60"/>
        <end position="308"/>
    </location>
</feature>
<evidence type="ECO:0000259" key="1">
    <source>
        <dbReference type="Pfam" id="PF09823"/>
    </source>
</evidence>
<dbReference type="Proteomes" id="UP001139031">
    <property type="component" value="Unassembled WGS sequence"/>
</dbReference>
<proteinExistence type="predicted"/>
<comment type="caution">
    <text evidence="2">The sequence shown here is derived from an EMBL/GenBank/DDBJ whole genome shotgun (WGS) entry which is preliminary data.</text>
</comment>
<reference evidence="2" key="1">
    <citation type="submission" date="2021-08" db="EMBL/GenBank/DDBJ databases">
        <authorList>
            <person name="Stevens D.C."/>
        </authorList>
    </citation>
    <scope>NUCLEOTIDE SEQUENCE</scope>
    <source>
        <strain evidence="2">DSM 53165</strain>
    </source>
</reference>
<dbReference type="Pfam" id="PF09823">
    <property type="entry name" value="DUF2357"/>
    <property type="match status" value="1"/>
</dbReference>
<evidence type="ECO:0000313" key="3">
    <source>
        <dbReference type="Proteomes" id="UP001139031"/>
    </source>
</evidence>
<organism evidence="2 3">
    <name type="scientific">Nannocystis pusilla</name>
    <dbReference type="NCBI Taxonomy" id="889268"/>
    <lineage>
        <taxon>Bacteria</taxon>
        <taxon>Pseudomonadati</taxon>
        <taxon>Myxococcota</taxon>
        <taxon>Polyangia</taxon>
        <taxon>Nannocystales</taxon>
        <taxon>Nannocystaceae</taxon>
        <taxon>Nannocystis</taxon>
    </lineage>
</organism>
<dbReference type="InterPro" id="IPR007505">
    <property type="entry name" value="PDDEXK_7"/>
</dbReference>
<dbReference type="EMBL" id="JAIRAU010000005">
    <property type="protein sequence ID" value="MBZ5709325.1"/>
    <property type="molecule type" value="Genomic_DNA"/>
</dbReference>